<gene>
    <name evidence="8" type="ORF">BJY01DRAFT_81055</name>
</gene>
<feature type="transmembrane region" description="Helical" evidence="6">
    <location>
        <begin position="430"/>
        <end position="451"/>
    </location>
</feature>
<dbReference type="PROSITE" id="PS50850">
    <property type="entry name" value="MFS"/>
    <property type="match status" value="1"/>
</dbReference>
<evidence type="ECO:0000256" key="3">
    <source>
        <dbReference type="ARBA" id="ARBA00022692"/>
    </source>
</evidence>
<keyword evidence="5 6" id="KW-0472">Membrane</keyword>
<dbReference type="Proteomes" id="UP001610446">
    <property type="component" value="Unassembled WGS sequence"/>
</dbReference>
<feature type="transmembrane region" description="Helical" evidence="6">
    <location>
        <begin position="114"/>
        <end position="137"/>
    </location>
</feature>
<comment type="caution">
    <text evidence="8">The sequence shown here is derived from an EMBL/GenBank/DDBJ whole genome shotgun (WGS) entry which is preliminary data.</text>
</comment>
<evidence type="ECO:0000256" key="5">
    <source>
        <dbReference type="ARBA" id="ARBA00023136"/>
    </source>
</evidence>
<proteinExistence type="predicted"/>
<reference evidence="8 9" key="1">
    <citation type="submission" date="2024-07" db="EMBL/GenBank/DDBJ databases">
        <title>Section-level genome sequencing and comparative genomics of Aspergillus sections Usti and Cavernicolus.</title>
        <authorList>
            <consortium name="Lawrence Berkeley National Laboratory"/>
            <person name="Nybo J.L."/>
            <person name="Vesth T.C."/>
            <person name="Theobald S."/>
            <person name="Frisvad J.C."/>
            <person name="Larsen T.O."/>
            <person name="Kjaerboelling I."/>
            <person name="Rothschild-Mancinelli K."/>
            <person name="Lyhne E.K."/>
            <person name="Kogle M.E."/>
            <person name="Barry K."/>
            <person name="Clum A."/>
            <person name="Na H."/>
            <person name="Ledsgaard L."/>
            <person name="Lin J."/>
            <person name="Lipzen A."/>
            <person name="Kuo A."/>
            <person name="Riley R."/>
            <person name="Mondo S."/>
            <person name="Labutti K."/>
            <person name="Haridas S."/>
            <person name="Pangalinan J."/>
            <person name="Salamov A.A."/>
            <person name="Simmons B.A."/>
            <person name="Magnuson J.K."/>
            <person name="Chen J."/>
            <person name="Drula E."/>
            <person name="Henrissat B."/>
            <person name="Wiebenga A."/>
            <person name="Lubbers R.J."/>
            <person name="Gomes A.C."/>
            <person name="Makela M.R."/>
            <person name="Stajich J."/>
            <person name="Grigoriev I.V."/>
            <person name="Mortensen U.H."/>
            <person name="De Vries R.P."/>
            <person name="Baker S.E."/>
            <person name="Andersen M.R."/>
        </authorList>
    </citation>
    <scope>NUCLEOTIDE SEQUENCE [LARGE SCALE GENOMIC DNA]</scope>
    <source>
        <strain evidence="8 9">CBS 123904</strain>
    </source>
</reference>
<dbReference type="EMBL" id="JBFXLU010000216">
    <property type="protein sequence ID" value="KAL2834710.1"/>
    <property type="molecule type" value="Genomic_DNA"/>
</dbReference>
<dbReference type="PANTHER" id="PTHR43791">
    <property type="entry name" value="PERMEASE-RELATED"/>
    <property type="match status" value="1"/>
</dbReference>
<evidence type="ECO:0000256" key="2">
    <source>
        <dbReference type="ARBA" id="ARBA00022448"/>
    </source>
</evidence>
<dbReference type="InterPro" id="IPR011701">
    <property type="entry name" value="MFS"/>
</dbReference>
<feature type="transmembrane region" description="Helical" evidence="6">
    <location>
        <begin position="398"/>
        <end position="418"/>
    </location>
</feature>
<evidence type="ECO:0000256" key="6">
    <source>
        <dbReference type="SAM" id="Phobius"/>
    </source>
</evidence>
<accession>A0ABR4J421</accession>
<sequence length="505" mass="56094">MAPKIATVAEPNDPYEVDVLQGEIELSPLEIPVRSDKLIVRKIDRWLMPLMALTYMLQFLDKQTLSQTSIMGFIEDLDLTGNQFSWAGSIFYFGYLAFTYPAALLLVRFSIAKYLTVVMFLWTVILACHAAVTSFAGIMALRFLLGAAEASISPGFTLLTGMWYTREEQPLRYGLWFAGSSAASAFGGLICFGIAHIHASIETWKLLYIIYGAITLLWTAVIYQFLPDEPDNARFLTRDERARVVERIRENQTGVKENVIRGYQVWEALTDYKVWLLVLYQLSSNIPNGAMLVFSVLVTKGFGFTELETYLIQIPIGAAHALFALGSTWLAGRFTNSRCILAGITTLISLLGCLLIYKLEGKVVPLIGILLYMASVAGMPLSFSLISANTGGFTKRATVSAMILIAYCAGNLIGPFLFFEREAPRYKSGYLSIIICFCVAVASIGALAVALRNENRRRDRLAVVSSDRNDNDNENASTKQDIVVESTGEIPDLTDKENLGFRYVY</sequence>
<name>A0ABR4J421_9EURO</name>
<keyword evidence="9" id="KW-1185">Reference proteome</keyword>
<feature type="transmembrane region" description="Helical" evidence="6">
    <location>
        <begin position="310"/>
        <end position="332"/>
    </location>
</feature>
<dbReference type="SUPFAM" id="SSF103473">
    <property type="entry name" value="MFS general substrate transporter"/>
    <property type="match status" value="1"/>
</dbReference>
<protein>
    <submittedName>
        <fullName evidence="8">Pantothenate transporter</fullName>
    </submittedName>
</protein>
<evidence type="ECO:0000259" key="7">
    <source>
        <dbReference type="PROSITE" id="PS50850"/>
    </source>
</evidence>
<dbReference type="InterPro" id="IPR036259">
    <property type="entry name" value="MFS_trans_sf"/>
</dbReference>
<keyword evidence="4 6" id="KW-1133">Transmembrane helix</keyword>
<comment type="subcellular location">
    <subcellularLocation>
        <location evidence="1">Membrane</location>
        <topology evidence="1">Multi-pass membrane protein</topology>
    </subcellularLocation>
</comment>
<keyword evidence="2" id="KW-0813">Transport</keyword>
<dbReference type="InterPro" id="IPR020846">
    <property type="entry name" value="MFS_dom"/>
</dbReference>
<evidence type="ECO:0000256" key="1">
    <source>
        <dbReference type="ARBA" id="ARBA00004141"/>
    </source>
</evidence>
<feature type="transmembrane region" description="Helical" evidence="6">
    <location>
        <begin position="339"/>
        <end position="357"/>
    </location>
</feature>
<feature type="transmembrane region" description="Helical" evidence="6">
    <location>
        <begin position="363"/>
        <end position="386"/>
    </location>
</feature>
<evidence type="ECO:0000256" key="4">
    <source>
        <dbReference type="ARBA" id="ARBA00022989"/>
    </source>
</evidence>
<feature type="domain" description="Major facilitator superfamily (MFS) profile" evidence="7">
    <location>
        <begin position="47"/>
        <end position="457"/>
    </location>
</feature>
<evidence type="ECO:0000313" key="9">
    <source>
        <dbReference type="Proteomes" id="UP001610446"/>
    </source>
</evidence>
<dbReference type="Gene3D" id="1.20.1250.20">
    <property type="entry name" value="MFS general substrate transporter like domains"/>
    <property type="match status" value="2"/>
</dbReference>
<feature type="transmembrane region" description="Helical" evidence="6">
    <location>
        <begin position="176"/>
        <end position="199"/>
    </location>
</feature>
<dbReference type="PANTHER" id="PTHR43791:SF103">
    <property type="entry name" value="MAJOR FACILITATOR SUPERFAMILY (MFS) PROFILE DOMAIN-CONTAINING PROTEIN-RELATED"/>
    <property type="match status" value="1"/>
</dbReference>
<dbReference type="Pfam" id="PF07690">
    <property type="entry name" value="MFS_1"/>
    <property type="match status" value="1"/>
</dbReference>
<feature type="transmembrane region" description="Helical" evidence="6">
    <location>
        <begin position="143"/>
        <end position="164"/>
    </location>
</feature>
<evidence type="ECO:0000313" key="8">
    <source>
        <dbReference type="EMBL" id="KAL2834710.1"/>
    </source>
</evidence>
<organism evidence="8 9">
    <name type="scientific">Aspergillus pseudoustus</name>
    <dbReference type="NCBI Taxonomy" id="1810923"/>
    <lineage>
        <taxon>Eukaryota</taxon>
        <taxon>Fungi</taxon>
        <taxon>Dikarya</taxon>
        <taxon>Ascomycota</taxon>
        <taxon>Pezizomycotina</taxon>
        <taxon>Eurotiomycetes</taxon>
        <taxon>Eurotiomycetidae</taxon>
        <taxon>Eurotiales</taxon>
        <taxon>Aspergillaceae</taxon>
        <taxon>Aspergillus</taxon>
        <taxon>Aspergillus subgen. Nidulantes</taxon>
    </lineage>
</organism>
<keyword evidence="3 6" id="KW-0812">Transmembrane</keyword>
<feature type="transmembrane region" description="Helical" evidence="6">
    <location>
        <begin position="205"/>
        <end position="226"/>
    </location>
</feature>
<feature type="transmembrane region" description="Helical" evidence="6">
    <location>
        <begin position="86"/>
        <end position="107"/>
    </location>
</feature>